<feature type="region of interest" description="Disordered" evidence="1">
    <location>
        <begin position="1"/>
        <end position="69"/>
    </location>
</feature>
<organism evidence="3 4">
    <name type="scientific">Nanchangia anserum</name>
    <dbReference type="NCBI Taxonomy" id="2692125"/>
    <lineage>
        <taxon>Bacteria</taxon>
        <taxon>Bacillati</taxon>
        <taxon>Actinomycetota</taxon>
        <taxon>Actinomycetes</taxon>
        <taxon>Actinomycetales</taxon>
        <taxon>Actinomycetaceae</taxon>
        <taxon>Nanchangia</taxon>
    </lineage>
</organism>
<evidence type="ECO:0000256" key="1">
    <source>
        <dbReference type="SAM" id="MobiDB-lite"/>
    </source>
</evidence>
<evidence type="ECO:0000313" key="4">
    <source>
        <dbReference type="Proteomes" id="UP000627538"/>
    </source>
</evidence>
<evidence type="ECO:0000313" key="3">
    <source>
        <dbReference type="EMBL" id="MBD3690190.1"/>
    </source>
</evidence>
<name>A0A8I0GDK5_9ACTO</name>
<sequence>MTSPSGLPSRRLARAHAAQPAQGERDTADALWQAEMGPDDAMADDHRVESMQRPDVSERYPSRVDARGGSRQRPAWWSWIVRWVILIIVLVFVAFALVTMMDRSVSSPGGARAGAELINVTRGV</sequence>
<gene>
    <name evidence="3" type="ORF">H8R10_08135</name>
</gene>
<feature type="compositionally biased region" description="Basic and acidic residues" evidence="1">
    <location>
        <begin position="43"/>
        <end position="68"/>
    </location>
</feature>
<evidence type="ECO:0000256" key="2">
    <source>
        <dbReference type="SAM" id="Phobius"/>
    </source>
</evidence>
<proteinExistence type="predicted"/>
<keyword evidence="2" id="KW-1133">Transmembrane helix</keyword>
<keyword evidence="4" id="KW-1185">Reference proteome</keyword>
<comment type="caution">
    <text evidence="3">The sequence shown here is derived from an EMBL/GenBank/DDBJ whole genome shotgun (WGS) entry which is preliminary data.</text>
</comment>
<dbReference type="AlphaFoldDB" id="A0A8I0GDK5"/>
<dbReference type="RefSeq" id="WP_191072306.1">
    <property type="nucleotide sequence ID" value="NZ_CP060506.1"/>
</dbReference>
<keyword evidence="2" id="KW-0812">Transmembrane</keyword>
<keyword evidence="2" id="KW-0472">Membrane</keyword>
<reference evidence="3 4" key="1">
    <citation type="submission" date="2020-08" db="EMBL/GenBank/DDBJ databases">
        <title>Winkia gen. nov., sp. nov., isolated from faeces of the Anser albifrons in China.</title>
        <authorList>
            <person name="Liu Q."/>
        </authorList>
    </citation>
    <scope>NUCLEOTIDE SEQUENCE [LARGE SCALE GENOMIC DNA]</scope>
    <source>
        <strain evidence="3 4">C62</strain>
    </source>
</reference>
<feature type="transmembrane region" description="Helical" evidence="2">
    <location>
        <begin position="76"/>
        <end position="98"/>
    </location>
</feature>
<dbReference type="EMBL" id="JACRUO010000003">
    <property type="protein sequence ID" value="MBD3690190.1"/>
    <property type="molecule type" value="Genomic_DNA"/>
</dbReference>
<accession>A0A8I0GDK5</accession>
<dbReference type="Proteomes" id="UP000627538">
    <property type="component" value="Unassembled WGS sequence"/>
</dbReference>
<protein>
    <submittedName>
        <fullName evidence="3">Uncharacterized protein</fullName>
    </submittedName>
</protein>